<dbReference type="FunFam" id="1.10.220.150:FF:000013">
    <property type="entry name" value="Putative Arf GTPase-activating protein"/>
    <property type="match status" value="1"/>
</dbReference>
<feature type="region of interest" description="Disordered" evidence="6">
    <location>
        <begin position="142"/>
        <end position="182"/>
    </location>
</feature>
<protein>
    <submittedName>
        <fullName evidence="8">ADP-ribosylation factor GTPase activating protein, ER-Golgi transport</fullName>
    </submittedName>
</protein>
<proteinExistence type="predicted"/>
<feature type="region of interest" description="Disordered" evidence="6">
    <location>
        <begin position="222"/>
        <end position="250"/>
    </location>
</feature>
<keyword evidence="2" id="KW-0479">Metal-binding</keyword>
<reference evidence="8 9" key="1">
    <citation type="submission" date="2022-12" db="EMBL/GenBank/DDBJ databases">
        <title>Genomic features and morphological characterization of a novel Knufia sp. strain isolated from spacecraft assembly facility.</title>
        <authorList>
            <person name="Teixeira M."/>
            <person name="Chander A.M."/>
            <person name="Stajich J.E."/>
            <person name="Venkateswaran K."/>
        </authorList>
    </citation>
    <scope>NUCLEOTIDE SEQUENCE [LARGE SCALE GENOMIC DNA]</scope>
    <source>
        <strain evidence="8 9">FJI-L2-BK-P2</strain>
    </source>
</reference>
<feature type="compositionally biased region" description="Low complexity" evidence="6">
    <location>
        <begin position="325"/>
        <end position="334"/>
    </location>
</feature>
<dbReference type="Gene3D" id="1.10.220.150">
    <property type="entry name" value="Arf GTPase activating protein"/>
    <property type="match status" value="1"/>
</dbReference>
<evidence type="ECO:0000256" key="2">
    <source>
        <dbReference type="ARBA" id="ARBA00022723"/>
    </source>
</evidence>
<keyword evidence="1" id="KW-0343">GTPase activation</keyword>
<dbReference type="InterPro" id="IPR037278">
    <property type="entry name" value="ARFGAP/RecO"/>
</dbReference>
<dbReference type="GO" id="GO:0048205">
    <property type="term" value="P:COPI coating of Golgi vesicle"/>
    <property type="evidence" value="ECO:0007669"/>
    <property type="project" value="TreeGrafter"/>
</dbReference>
<dbReference type="SUPFAM" id="SSF57863">
    <property type="entry name" value="ArfGap/RecO-like zinc finger"/>
    <property type="match status" value="1"/>
</dbReference>
<dbReference type="PROSITE" id="PS50115">
    <property type="entry name" value="ARFGAP"/>
    <property type="match status" value="1"/>
</dbReference>
<dbReference type="GO" id="GO:0008270">
    <property type="term" value="F:zinc ion binding"/>
    <property type="evidence" value="ECO:0007669"/>
    <property type="project" value="UniProtKB-KW"/>
</dbReference>
<dbReference type="Pfam" id="PF01412">
    <property type="entry name" value="ArfGap"/>
    <property type="match status" value="1"/>
</dbReference>
<dbReference type="GO" id="GO:0000139">
    <property type="term" value="C:Golgi membrane"/>
    <property type="evidence" value="ECO:0007669"/>
    <property type="project" value="GOC"/>
</dbReference>
<keyword evidence="3 5" id="KW-0863">Zinc-finger</keyword>
<dbReference type="PANTHER" id="PTHR45686:SF4">
    <property type="entry name" value="ADP-RIBOSYLATION FACTOR GTPASE ACTIVATING PROTEIN 3, ISOFORM H"/>
    <property type="match status" value="1"/>
</dbReference>
<feature type="region of interest" description="Disordered" evidence="6">
    <location>
        <begin position="426"/>
        <end position="446"/>
    </location>
</feature>
<organism evidence="8 9">
    <name type="scientific">Knufia fluminis</name>
    <dbReference type="NCBI Taxonomy" id="191047"/>
    <lineage>
        <taxon>Eukaryota</taxon>
        <taxon>Fungi</taxon>
        <taxon>Dikarya</taxon>
        <taxon>Ascomycota</taxon>
        <taxon>Pezizomycotina</taxon>
        <taxon>Eurotiomycetes</taxon>
        <taxon>Chaetothyriomycetidae</taxon>
        <taxon>Chaetothyriales</taxon>
        <taxon>Trichomeriaceae</taxon>
        <taxon>Knufia</taxon>
    </lineage>
</organism>
<keyword evidence="9" id="KW-1185">Reference proteome</keyword>
<name>A0AAN8ELD0_9EURO</name>
<dbReference type="PRINTS" id="PR00405">
    <property type="entry name" value="REVINTRACTNG"/>
</dbReference>
<evidence type="ECO:0000256" key="6">
    <source>
        <dbReference type="SAM" id="MobiDB-lite"/>
    </source>
</evidence>
<evidence type="ECO:0000256" key="5">
    <source>
        <dbReference type="PROSITE-ProRule" id="PRU00288"/>
    </source>
</evidence>
<feature type="domain" description="Arf-GAP" evidence="7">
    <location>
        <begin position="9"/>
        <end position="129"/>
    </location>
</feature>
<dbReference type="GO" id="GO:0005096">
    <property type="term" value="F:GTPase activator activity"/>
    <property type="evidence" value="ECO:0007669"/>
    <property type="project" value="UniProtKB-KW"/>
</dbReference>
<evidence type="ECO:0000313" key="8">
    <source>
        <dbReference type="EMBL" id="KAK5958454.1"/>
    </source>
</evidence>
<sequence length="490" mass="51812">MSASKSQSQKIFEKLKSKQANKICFDCGQKNPTWSSVPFGVYLCLDCSSNHRNLGVHISFVRSTNLDVWQWAQLRTMKVGGNESATKFFQSNGGSAALASKDAKVKYTSNAANKYKEELKKRAARDAEEYPDEVIITDEVAGTPGISTPANESADDDFFSSWDKPAIKRPSNPPSRVGTPSVVSGTASPFLSAGGANGAAARPKSPLNATAAAENIAEQSLPAPTAIRTTSASAIRKPAVAGAAGAKRGNILGAKKNQKLGAKKVVEDIDFEAAEKAAQEEANRIAKLGYDPEAEKAEEEKKARTSSIASAAKTEVKVPTPVSPSAASRSQQQRNTTEAEKPVARLGFGMIGKPAAAAAPKKMGFGAVGAAKAPAQEDDDERYARQKFGTQKGISSDEFFGRAAFDPSAQAEAKTRLSGFEGATSISSNAYFGRPEDDIPEAGSDDLESMAKDFVRKMGITAGDDLENIINVAGEGSRRLRGAVARYLNS</sequence>
<comment type="caution">
    <text evidence="8">The sequence shown here is derived from an EMBL/GenBank/DDBJ whole genome shotgun (WGS) entry which is preliminary data.</text>
</comment>
<keyword evidence="4" id="KW-0862">Zinc</keyword>
<dbReference type="InterPro" id="IPR001164">
    <property type="entry name" value="ArfGAP_dom"/>
</dbReference>
<dbReference type="EMBL" id="JAKLMC020000001">
    <property type="protein sequence ID" value="KAK5958454.1"/>
    <property type="molecule type" value="Genomic_DNA"/>
</dbReference>
<dbReference type="InterPro" id="IPR038508">
    <property type="entry name" value="ArfGAP_dom_sf"/>
</dbReference>
<evidence type="ECO:0000256" key="4">
    <source>
        <dbReference type="ARBA" id="ARBA00022833"/>
    </source>
</evidence>
<evidence type="ECO:0000256" key="3">
    <source>
        <dbReference type="ARBA" id="ARBA00022771"/>
    </source>
</evidence>
<feature type="region of interest" description="Disordered" evidence="6">
    <location>
        <begin position="276"/>
        <end position="342"/>
    </location>
</feature>
<evidence type="ECO:0000256" key="1">
    <source>
        <dbReference type="ARBA" id="ARBA00022468"/>
    </source>
</evidence>
<gene>
    <name evidence="8" type="primary">GLO3</name>
    <name evidence="8" type="ORF">OHC33_000297</name>
</gene>
<dbReference type="CDD" id="cd08831">
    <property type="entry name" value="ArfGap_ArfGap2_3_like"/>
    <property type="match status" value="1"/>
</dbReference>
<dbReference type="AlphaFoldDB" id="A0AAN8ELD0"/>
<feature type="compositionally biased region" description="Basic and acidic residues" evidence="6">
    <location>
        <begin position="293"/>
        <end position="303"/>
    </location>
</feature>
<dbReference type="Proteomes" id="UP001316803">
    <property type="component" value="Unassembled WGS sequence"/>
</dbReference>
<evidence type="ECO:0000313" key="9">
    <source>
        <dbReference type="Proteomes" id="UP001316803"/>
    </source>
</evidence>
<dbReference type="PANTHER" id="PTHR45686">
    <property type="entry name" value="ADP-RIBOSYLATION FACTOR GTPASE ACTIVATING PROTEIN 3, ISOFORM H-RELATED"/>
    <property type="match status" value="1"/>
</dbReference>
<accession>A0AAN8ELD0</accession>
<dbReference type="SMART" id="SM00105">
    <property type="entry name" value="ArfGap"/>
    <property type="match status" value="1"/>
</dbReference>
<evidence type="ECO:0000259" key="7">
    <source>
        <dbReference type="PROSITE" id="PS50115"/>
    </source>
</evidence>